<dbReference type="OrthoDB" id="9787880at2"/>
<dbReference type="STRING" id="670482.SAMN04488542_101336"/>
<evidence type="ECO:0000313" key="8">
    <source>
        <dbReference type="Proteomes" id="UP000198972"/>
    </source>
</evidence>
<dbReference type="PANTHER" id="PTHR43046:SF12">
    <property type="entry name" value="GDP-MANNOSE MANNOSYL HYDROLASE"/>
    <property type="match status" value="1"/>
</dbReference>
<name>A0A1G7ETX3_9BACL</name>
<gene>
    <name evidence="6" type="ORF">SAMN04488542_101336</name>
    <name evidence="7" type="ORF">SAMN04488542_1383</name>
</gene>
<keyword evidence="3" id="KW-0460">Magnesium</keyword>
<sequence>MKRVDVTYSLITNNSKSKVLMVHNIDRDSWSLPGGAVETNETLEQAVIREAKEETGLDIKIFGLVALNECKFEKINEHAIFFTFRAEIIGGNEEIVRPDEISKIAWMDINKAEKLMPYYKDGLRKLIEGNEITYANEGNK</sequence>
<dbReference type="GO" id="GO:0016787">
    <property type="term" value="F:hydrolase activity"/>
    <property type="evidence" value="ECO:0007669"/>
    <property type="project" value="UniProtKB-KW"/>
</dbReference>
<accession>A0A1G7ETX3</accession>
<dbReference type="SUPFAM" id="SSF55811">
    <property type="entry name" value="Nudix"/>
    <property type="match status" value="1"/>
</dbReference>
<dbReference type="RefSeq" id="WP_091226183.1">
    <property type="nucleotide sequence ID" value="NZ_FNBG01000001.1"/>
</dbReference>
<dbReference type="PROSITE" id="PS51462">
    <property type="entry name" value="NUDIX"/>
    <property type="match status" value="1"/>
</dbReference>
<organism evidence="6 8">
    <name type="scientific">Fontibacillus panacisegetis</name>
    <dbReference type="NCBI Taxonomy" id="670482"/>
    <lineage>
        <taxon>Bacteria</taxon>
        <taxon>Bacillati</taxon>
        <taxon>Bacillota</taxon>
        <taxon>Bacilli</taxon>
        <taxon>Bacillales</taxon>
        <taxon>Paenibacillaceae</taxon>
        <taxon>Fontibacillus</taxon>
    </lineage>
</organism>
<comment type="similarity">
    <text evidence="4">Belongs to the Nudix hydrolase family.</text>
</comment>
<dbReference type="InterPro" id="IPR000086">
    <property type="entry name" value="NUDIX_hydrolase_dom"/>
</dbReference>
<dbReference type="EMBL" id="FNBG01000038">
    <property type="protein sequence ID" value="SDG36001.1"/>
    <property type="molecule type" value="Genomic_DNA"/>
</dbReference>
<dbReference type="EMBL" id="FNBG01000001">
    <property type="protein sequence ID" value="SDE67140.1"/>
    <property type="molecule type" value="Genomic_DNA"/>
</dbReference>
<evidence type="ECO:0000256" key="1">
    <source>
        <dbReference type="ARBA" id="ARBA00001946"/>
    </source>
</evidence>
<comment type="cofactor">
    <cofactor evidence="1">
        <name>Mg(2+)</name>
        <dbReference type="ChEBI" id="CHEBI:18420"/>
    </cofactor>
</comment>
<dbReference type="InterPro" id="IPR020476">
    <property type="entry name" value="Nudix_hydrolase"/>
</dbReference>
<dbReference type="InterPro" id="IPR015797">
    <property type="entry name" value="NUDIX_hydrolase-like_dom_sf"/>
</dbReference>
<evidence type="ECO:0000256" key="4">
    <source>
        <dbReference type="RuleBase" id="RU003476"/>
    </source>
</evidence>
<dbReference type="AlphaFoldDB" id="A0A1G7ETX3"/>
<evidence type="ECO:0000256" key="3">
    <source>
        <dbReference type="ARBA" id="ARBA00022842"/>
    </source>
</evidence>
<dbReference type="Proteomes" id="UP000198972">
    <property type="component" value="Unassembled WGS sequence"/>
</dbReference>
<evidence type="ECO:0000313" key="7">
    <source>
        <dbReference type="EMBL" id="SDG36001.1"/>
    </source>
</evidence>
<keyword evidence="2 4" id="KW-0378">Hydrolase</keyword>
<evidence type="ECO:0000256" key="2">
    <source>
        <dbReference type="ARBA" id="ARBA00022801"/>
    </source>
</evidence>
<dbReference type="Pfam" id="PF00293">
    <property type="entry name" value="NUDIX"/>
    <property type="match status" value="1"/>
</dbReference>
<protein>
    <submittedName>
        <fullName evidence="6">8-oxo-dGTP diphosphatase</fullName>
    </submittedName>
</protein>
<dbReference type="PANTHER" id="PTHR43046">
    <property type="entry name" value="GDP-MANNOSE MANNOSYL HYDROLASE"/>
    <property type="match status" value="1"/>
</dbReference>
<dbReference type="Gene3D" id="3.90.79.10">
    <property type="entry name" value="Nucleoside Triphosphate Pyrophosphohydrolase"/>
    <property type="match status" value="1"/>
</dbReference>
<keyword evidence="8" id="KW-1185">Reference proteome</keyword>
<reference evidence="6 8" key="1">
    <citation type="submission" date="2016-10" db="EMBL/GenBank/DDBJ databases">
        <authorList>
            <person name="de Groot N.N."/>
        </authorList>
    </citation>
    <scope>NUCLEOTIDE SEQUENCE [LARGE SCALE GENOMIC DNA]</scope>
    <source>
        <strain evidence="6 8">DSM 28129</strain>
    </source>
</reference>
<proteinExistence type="inferred from homology"/>
<dbReference type="InterPro" id="IPR020084">
    <property type="entry name" value="NUDIX_hydrolase_CS"/>
</dbReference>
<evidence type="ECO:0000313" key="6">
    <source>
        <dbReference type="EMBL" id="SDE67140.1"/>
    </source>
</evidence>
<dbReference type="CDD" id="cd02883">
    <property type="entry name" value="NUDIX_Hydrolase"/>
    <property type="match status" value="1"/>
</dbReference>
<evidence type="ECO:0000259" key="5">
    <source>
        <dbReference type="PROSITE" id="PS51462"/>
    </source>
</evidence>
<dbReference type="PROSITE" id="PS00893">
    <property type="entry name" value="NUDIX_BOX"/>
    <property type="match status" value="1"/>
</dbReference>
<feature type="domain" description="Nudix hydrolase" evidence="5">
    <location>
        <begin position="2"/>
        <end position="129"/>
    </location>
</feature>
<dbReference type="PRINTS" id="PR00502">
    <property type="entry name" value="NUDIXFAMILY"/>
</dbReference>